<dbReference type="AlphaFoldDB" id="A0AAJ0FZG1"/>
<protein>
    <submittedName>
        <fullName evidence="2">Uncharacterized protein</fullName>
    </submittedName>
</protein>
<proteinExistence type="predicted"/>
<comment type="caution">
    <text evidence="2">The sequence shown here is derived from an EMBL/GenBank/DDBJ whole genome shotgun (WGS) entry which is preliminary data.</text>
</comment>
<gene>
    <name evidence="2" type="ORF">QQS21_004973</name>
</gene>
<accession>A0AAJ0FZG1</accession>
<name>A0AAJ0FZG1_9HYPO</name>
<feature type="compositionally biased region" description="Polar residues" evidence="1">
    <location>
        <begin position="32"/>
        <end position="42"/>
    </location>
</feature>
<sequence>MNTNSSTRAARPPPLNLASLPPSKFKLDRTNTADSDAASTLNSKRAGSYSSAASSSGSSSFPSYRKSSGFIKSTPTVNVHSTCGRHTDQLLFSGPSLKDLARSIKKKF</sequence>
<evidence type="ECO:0000256" key="1">
    <source>
        <dbReference type="SAM" id="MobiDB-lite"/>
    </source>
</evidence>
<organism evidence="2 3">
    <name type="scientific">Conoideocrella luteorostrata</name>
    <dbReference type="NCBI Taxonomy" id="1105319"/>
    <lineage>
        <taxon>Eukaryota</taxon>
        <taxon>Fungi</taxon>
        <taxon>Dikarya</taxon>
        <taxon>Ascomycota</taxon>
        <taxon>Pezizomycotina</taxon>
        <taxon>Sordariomycetes</taxon>
        <taxon>Hypocreomycetidae</taxon>
        <taxon>Hypocreales</taxon>
        <taxon>Clavicipitaceae</taxon>
        <taxon>Conoideocrella</taxon>
    </lineage>
</organism>
<dbReference type="Proteomes" id="UP001251528">
    <property type="component" value="Unassembled WGS sequence"/>
</dbReference>
<keyword evidence="3" id="KW-1185">Reference proteome</keyword>
<evidence type="ECO:0000313" key="2">
    <source>
        <dbReference type="EMBL" id="KAK2600255.1"/>
    </source>
</evidence>
<evidence type="ECO:0000313" key="3">
    <source>
        <dbReference type="Proteomes" id="UP001251528"/>
    </source>
</evidence>
<dbReference type="EMBL" id="JASWJB010000078">
    <property type="protein sequence ID" value="KAK2600255.1"/>
    <property type="molecule type" value="Genomic_DNA"/>
</dbReference>
<feature type="region of interest" description="Disordered" evidence="1">
    <location>
        <begin position="1"/>
        <end position="65"/>
    </location>
</feature>
<feature type="compositionally biased region" description="Low complexity" evidence="1">
    <location>
        <begin position="43"/>
        <end position="65"/>
    </location>
</feature>
<reference evidence="2" key="1">
    <citation type="submission" date="2023-06" db="EMBL/GenBank/DDBJ databases">
        <title>Conoideocrella luteorostrata (Hypocreales: Clavicipitaceae), a potential biocontrol fungus for elongate hemlock scale in United States Christmas tree production areas.</title>
        <authorList>
            <person name="Barrett H."/>
            <person name="Lovett B."/>
            <person name="Macias A.M."/>
            <person name="Stajich J.E."/>
            <person name="Kasson M.T."/>
        </authorList>
    </citation>
    <scope>NUCLEOTIDE SEQUENCE</scope>
    <source>
        <strain evidence="2">ARSEF 14590</strain>
    </source>
</reference>